<dbReference type="Proteomes" id="UP000318336">
    <property type="component" value="Unassembled WGS sequence"/>
</dbReference>
<accession>A0A542XGC8</accession>
<evidence type="ECO:0000256" key="2">
    <source>
        <dbReference type="SAM" id="SignalP"/>
    </source>
</evidence>
<dbReference type="OrthoDB" id="9773203at2"/>
<dbReference type="InterPro" id="IPR052177">
    <property type="entry name" value="Divisome_Glycosyl_Hydrolase"/>
</dbReference>
<gene>
    <name evidence="4" type="ORF">FB554_3063</name>
</gene>
<evidence type="ECO:0000313" key="4">
    <source>
        <dbReference type="EMBL" id="TQL34881.1"/>
    </source>
</evidence>
<proteinExistence type="predicted"/>
<feature type="chain" id="PRO_5022197152" evidence="2">
    <location>
        <begin position="33"/>
        <end position="529"/>
    </location>
</feature>
<keyword evidence="5" id="KW-1185">Reference proteome</keyword>
<dbReference type="EMBL" id="VFOK01000001">
    <property type="protein sequence ID" value="TQL34881.1"/>
    <property type="molecule type" value="Genomic_DNA"/>
</dbReference>
<feature type="signal peptide" evidence="2">
    <location>
        <begin position="1"/>
        <end position="32"/>
    </location>
</feature>
<dbReference type="InterPro" id="IPR017853">
    <property type="entry name" value="GH"/>
</dbReference>
<dbReference type="RefSeq" id="WP_142007222.1">
    <property type="nucleotide sequence ID" value="NZ_CAJTBP010000001.1"/>
</dbReference>
<dbReference type="InterPro" id="IPR006311">
    <property type="entry name" value="TAT_signal"/>
</dbReference>
<dbReference type="PROSITE" id="PS51318">
    <property type="entry name" value="TAT"/>
    <property type="match status" value="1"/>
</dbReference>
<dbReference type="Pfam" id="PF02638">
    <property type="entry name" value="GHL10"/>
    <property type="match status" value="1"/>
</dbReference>
<evidence type="ECO:0000256" key="1">
    <source>
        <dbReference type="ARBA" id="ARBA00022729"/>
    </source>
</evidence>
<sequence>MTQPTRRTALAAGAGLVAAPFVAPPFASSALAAGRPVVPLPDGGCPTDPRTPKRDLRAMWVASVENIDWPSRTGLSAEQQRTELVGWLDLAKQQRHNAIVLQVRPTADAFWPSDVEPWSAYLSGTQGVEPGWDPLGFAVDAAHERGLELHAWFNPFRVSQRADRSVLAPEHPGAQHPDWVVAYGGKLYYNPGLPQVRELCRRAIIDAVRRYDIDAVHFDDYFYPYPVAGQVFDDAAAYAEHGQGFSLDDWRRDNINRFMSDLRDDIRRTRPTTQLGVSPFAIWRNRATDPEGSDTTAGAETYDDLYADTRKWVREETVDYIAPQVYWSRGFAAADYEKVTDWWAEQVTGTRVHLFIGQATYKVAANADPSWDDPEELSSHLEFNTRYPQIDGNMFFSAKQVRLNALDATGILNRTWYSRPSLTPASPWLDGRPGAPRAITRVVLGRGGRQPTLRWSGTDGDARLFVVYRVPRDRATSCDLADARHIVDIVPARRGVQTWTDPQPAAGPVTYVVTPVDRVRQEGPGTVAR</sequence>
<keyword evidence="4" id="KW-0449">Lipoprotein</keyword>
<protein>
    <submittedName>
        <fullName evidence="4">Uncharacterized lipoprotein YddW (UPF0748 family)</fullName>
    </submittedName>
</protein>
<name>A0A542XGC8_9MICO</name>
<dbReference type="SUPFAM" id="SSF51445">
    <property type="entry name" value="(Trans)glycosidases"/>
    <property type="match status" value="1"/>
</dbReference>
<keyword evidence="1 2" id="KW-0732">Signal</keyword>
<reference evidence="4 5" key="1">
    <citation type="submission" date="2019-06" db="EMBL/GenBank/DDBJ databases">
        <title>Sequencing the genomes of 1000 actinobacteria strains.</title>
        <authorList>
            <person name="Klenk H.-P."/>
        </authorList>
    </citation>
    <scope>NUCLEOTIDE SEQUENCE [LARGE SCALE GENOMIC DNA]</scope>
    <source>
        <strain evidence="4 5">DSM 24617</strain>
    </source>
</reference>
<organism evidence="4 5">
    <name type="scientific">Barrientosiimonas humi</name>
    <dbReference type="NCBI Taxonomy" id="999931"/>
    <lineage>
        <taxon>Bacteria</taxon>
        <taxon>Bacillati</taxon>
        <taxon>Actinomycetota</taxon>
        <taxon>Actinomycetes</taxon>
        <taxon>Micrococcales</taxon>
        <taxon>Dermacoccaceae</taxon>
        <taxon>Barrientosiimonas</taxon>
    </lineage>
</organism>
<evidence type="ECO:0000259" key="3">
    <source>
        <dbReference type="Pfam" id="PF02638"/>
    </source>
</evidence>
<feature type="domain" description="Glycosyl hydrolase-like 10" evidence="3">
    <location>
        <begin position="56"/>
        <end position="372"/>
    </location>
</feature>
<dbReference type="PANTHER" id="PTHR43405">
    <property type="entry name" value="GLYCOSYL HYDROLASE DIGH"/>
    <property type="match status" value="1"/>
</dbReference>
<dbReference type="PANTHER" id="PTHR43405:SF1">
    <property type="entry name" value="GLYCOSYL HYDROLASE DIGH"/>
    <property type="match status" value="1"/>
</dbReference>
<dbReference type="AlphaFoldDB" id="A0A542XGC8"/>
<evidence type="ECO:0000313" key="5">
    <source>
        <dbReference type="Proteomes" id="UP000318336"/>
    </source>
</evidence>
<comment type="caution">
    <text evidence="4">The sequence shown here is derived from an EMBL/GenBank/DDBJ whole genome shotgun (WGS) entry which is preliminary data.</text>
</comment>
<dbReference type="InterPro" id="IPR003790">
    <property type="entry name" value="GHL10"/>
</dbReference>
<dbReference type="Gene3D" id="3.20.20.80">
    <property type="entry name" value="Glycosidases"/>
    <property type="match status" value="1"/>
</dbReference>